<dbReference type="EMBL" id="JAACXV010014101">
    <property type="protein sequence ID" value="KAF7270403.1"/>
    <property type="molecule type" value="Genomic_DNA"/>
</dbReference>
<comment type="caution">
    <text evidence="2">The sequence shown here is derived from an EMBL/GenBank/DDBJ whole genome shotgun (WGS) entry which is preliminary data.</text>
</comment>
<evidence type="ECO:0000313" key="2">
    <source>
        <dbReference type="EMBL" id="KAF7270403.1"/>
    </source>
</evidence>
<organism evidence="2 3">
    <name type="scientific">Rhynchophorus ferrugineus</name>
    <name type="common">Red palm weevil</name>
    <name type="synonym">Curculio ferrugineus</name>
    <dbReference type="NCBI Taxonomy" id="354439"/>
    <lineage>
        <taxon>Eukaryota</taxon>
        <taxon>Metazoa</taxon>
        <taxon>Ecdysozoa</taxon>
        <taxon>Arthropoda</taxon>
        <taxon>Hexapoda</taxon>
        <taxon>Insecta</taxon>
        <taxon>Pterygota</taxon>
        <taxon>Neoptera</taxon>
        <taxon>Endopterygota</taxon>
        <taxon>Coleoptera</taxon>
        <taxon>Polyphaga</taxon>
        <taxon>Cucujiformia</taxon>
        <taxon>Curculionidae</taxon>
        <taxon>Dryophthorinae</taxon>
        <taxon>Rhynchophorus</taxon>
    </lineage>
</organism>
<protein>
    <submittedName>
        <fullName evidence="2">Uncharacterized protein</fullName>
    </submittedName>
</protein>
<reference evidence="2" key="1">
    <citation type="submission" date="2020-08" db="EMBL/GenBank/DDBJ databases">
        <title>Genome sequencing and assembly of the red palm weevil Rhynchophorus ferrugineus.</title>
        <authorList>
            <person name="Dias G.B."/>
            <person name="Bergman C.M."/>
            <person name="Manee M."/>
        </authorList>
    </citation>
    <scope>NUCLEOTIDE SEQUENCE</scope>
    <source>
        <strain evidence="2">AA-2017</strain>
        <tissue evidence="2">Whole larva</tissue>
    </source>
</reference>
<sequence>MNCLLMSCYPRARPRENRKKRARFPPERDGGNRKSAYFGPGLLRRFSWPLAAGCSMIDRGAPDAAASEGCLGYFCLGKPKPVRYARRGSSSR</sequence>
<gene>
    <name evidence="2" type="ORF">GWI33_016637</name>
</gene>
<proteinExistence type="predicted"/>
<keyword evidence="3" id="KW-1185">Reference proteome</keyword>
<name>A0A834M4T6_RHYFE</name>
<evidence type="ECO:0000256" key="1">
    <source>
        <dbReference type="SAM" id="MobiDB-lite"/>
    </source>
</evidence>
<feature type="region of interest" description="Disordered" evidence="1">
    <location>
        <begin position="14"/>
        <end position="36"/>
    </location>
</feature>
<evidence type="ECO:0000313" key="3">
    <source>
        <dbReference type="Proteomes" id="UP000625711"/>
    </source>
</evidence>
<dbReference type="AlphaFoldDB" id="A0A834M4T6"/>
<dbReference type="Proteomes" id="UP000625711">
    <property type="component" value="Unassembled WGS sequence"/>
</dbReference>
<accession>A0A834M4T6</accession>